<dbReference type="AlphaFoldDB" id="D4GQF4"/>
<gene>
    <name evidence="1" type="ordered locus">HVO_A0122</name>
    <name evidence="2" type="ordered locus">HVO_A0412</name>
</gene>
<evidence type="ECO:0000313" key="3">
    <source>
        <dbReference type="Proteomes" id="UP000008243"/>
    </source>
</evidence>
<proteinExistence type="predicted"/>
<evidence type="ECO:0000313" key="1">
    <source>
        <dbReference type="EMBL" id="ADE02167.1"/>
    </source>
</evidence>
<accession>D4GQF4</accession>
<dbReference type="EMBL" id="CP001955">
    <property type="protein sequence ID" value="ADE02167.1"/>
    <property type="molecule type" value="Genomic_DNA"/>
</dbReference>
<evidence type="ECO:0000313" key="2">
    <source>
        <dbReference type="EMBL" id="ADE02230.1"/>
    </source>
</evidence>
<protein>
    <submittedName>
        <fullName evidence="1">Uncharacterized protein</fullName>
    </submittedName>
</protein>
<sequence>MVLLVGTGIGLSSLGTTQFLSGAGFGTEMLVLSGISYG</sequence>
<keyword evidence="3" id="KW-1185">Reference proteome</keyword>
<dbReference type="KEGG" id="hvo:HVO_A0412"/>
<dbReference type="EnsemblBacteria" id="ADE02167">
    <property type="protein sequence ID" value="ADE02167"/>
    <property type="gene ID" value="HVO_A0122"/>
</dbReference>
<dbReference type="Proteomes" id="UP000008243">
    <property type="component" value="Plasmid pHV4"/>
</dbReference>
<geneLocation type="plasmid" evidence="1 3">
    <name>pHV4</name>
</geneLocation>
<name>D4GQF4_HALVD</name>
<dbReference type="EnsemblBacteria" id="ADE02230">
    <property type="protein sequence ID" value="ADE02230"/>
    <property type="gene ID" value="HVO_A0412"/>
</dbReference>
<dbReference type="HOGENOM" id="CLU_3322880_0_0_2"/>
<keyword evidence="1" id="KW-0614">Plasmid</keyword>
<organism evidence="1 3">
    <name type="scientific">Haloferax volcanii (strain ATCC 29605 / DSM 3757 / JCM 8879 / NBRC 14742 / NCIMB 2012 / VKM B-1768 / DS2)</name>
    <name type="common">Halobacterium volcanii</name>
    <dbReference type="NCBI Taxonomy" id="309800"/>
    <lineage>
        <taxon>Archaea</taxon>
        <taxon>Methanobacteriati</taxon>
        <taxon>Methanobacteriota</taxon>
        <taxon>Stenosarchaea group</taxon>
        <taxon>Halobacteria</taxon>
        <taxon>Halobacteriales</taxon>
        <taxon>Haloferacaceae</taxon>
        <taxon>Haloferax</taxon>
    </lineage>
</organism>
<reference evidence="1 3" key="1">
    <citation type="journal article" date="2010" name="PLoS ONE">
        <title>The complete genome sequence of Haloferax volcanii DS2, a model archaeon.</title>
        <authorList>
            <person name="Hartman A.L."/>
            <person name="Norais C."/>
            <person name="Badger J.H."/>
            <person name="Delmas S."/>
            <person name="Haldenby S."/>
            <person name="Madupu R."/>
            <person name="Robinson J."/>
            <person name="Khouri H."/>
            <person name="Ren Q."/>
            <person name="Lowe T.M."/>
            <person name="Maupin-Furlow J."/>
            <person name="Pohlschroder M."/>
            <person name="Daniels C."/>
            <person name="Pfeiffer F."/>
            <person name="Allers T."/>
            <person name="Eisen J.A."/>
        </authorList>
    </citation>
    <scope>NUCLEOTIDE SEQUENCE [LARGE SCALE GENOMIC DNA]</scope>
    <source>
        <strain evidence="3">ATCC 29605 / DSM 3757 / JCM 8879 / NBRC 14742 / NCIMB 2012 / VKM B-1768 / DS2</strain>
        <strain evidence="1">DS2</strain>
        <plasmid evidence="1">pHV4</plasmid>
    </source>
</reference>
<dbReference type="EMBL" id="CP001955">
    <property type="protein sequence ID" value="ADE02230.1"/>
    <property type="molecule type" value="Genomic_DNA"/>
</dbReference>
<dbReference type="KEGG" id="hvo:HVO_A0122"/>